<dbReference type="InterPro" id="IPR007037">
    <property type="entry name" value="SIP_rossman_dom"/>
</dbReference>
<organism evidence="2 3">
    <name type="scientific">Microbacterium aurantiacum</name>
    <dbReference type="NCBI Taxonomy" id="162393"/>
    <lineage>
        <taxon>Bacteria</taxon>
        <taxon>Bacillati</taxon>
        <taxon>Actinomycetota</taxon>
        <taxon>Actinomycetes</taxon>
        <taxon>Micrococcales</taxon>
        <taxon>Microbacteriaceae</taxon>
        <taxon>Microbacterium</taxon>
    </lineage>
</organism>
<protein>
    <submittedName>
        <fullName evidence="2">Siderophore utilization protein</fullName>
    </submittedName>
</protein>
<evidence type="ECO:0000259" key="1">
    <source>
        <dbReference type="PROSITE" id="PS51384"/>
    </source>
</evidence>
<dbReference type="KEGG" id="mcw:A8L33_04795"/>
<dbReference type="PANTHER" id="PTHR30157">
    <property type="entry name" value="FERRIC REDUCTASE, NADPH-DEPENDENT"/>
    <property type="match status" value="1"/>
</dbReference>
<evidence type="ECO:0000313" key="2">
    <source>
        <dbReference type="EMBL" id="KOS12101.1"/>
    </source>
</evidence>
<dbReference type="InterPro" id="IPR017938">
    <property type="entry name" value="Riboflavin_synthase-like_b-brl"/>
</dbReference>
<reference evidence="2" key="1">
    <citation type="submission" date="2015-04" db="EMBL/GenBank/DDBJ databases">
        <title>Complete genome sequence of Microbacterium chocolatum SIT 101, a bacterium enantioselectively hydrolyzing mesomeric diesters.</title>
        <authorList>
            <person name="Li X."/>
            <person name="Xu Y."/>
        </authorList>
    </citation>
    <scope>NUCLEOTIDE SEQUENCE [LARGE SCALE GENOMIC DNA]</scope>
    <source>
        <strain evidence="2">SIT 101</strain>
    </source>
</reference>
<dbReference type="InterPro" id="IPR013113">
    <property type="entry name" value="SIP_FAD-bd"/>
</dbReference>
<dbReference type="AlphaFoldDB" id="A0A0M8MRD0"/>
<keyword evidence="3" id="KW-1185">Reference proteome</keyword>
<feature type="domain" description="FAD-binding FR-type" evidence="1">
    <location>
        <begin position="1"/>
        <end position="125"/>
    </location>
</feature>
<dbReference type="PROSITE" id="PS51384">
    <property type="entry name" value="FAD_FR"/>
    <property type="match status" value="1"/>
</dbReference>
<comment type="caution">
    <text evidence="2">The sequence shown here is derived from an EMBL/GenBank/DDBJ whole genome shotgun (WGS) entry which is preliminary data.</text>
</comment>
<gene>
    <name evidence="2" type="ORF">XI38_01490</name>
</gene>
<dbReference type="EMBL" id="LAVO01000001">
    <property type="protein sequence ID" value="KOS12101.1"/>
    <property type="molecule type" value="Genomic_DNA"/>
</dbReference>
<dbReference type="Pfam" id="PF04954">
    <property type="entry name" value="SIP"/>
    <property type="match status" value="1"/>
</dbReference>
<dbReference type="Proteomes" id="UP000037737">
    <property type="component" value="Unassembled WGS sequence"/>
</dbReference>
<name>A0A0M8MRD0_9MICO</name>
<dbReference type="InterPro" id="IPR039374">
    <property type="entry name" value="SIP_fam"/>
</dbReference>
<dbReference type="GO" id="GO:0016491">
    <property type="term" value="F:oxidoreductase activity"/>
    <property type="evidence" value="ECO:0007669"/>
    <property type="project" value="InterPro"/>
</dbReference>
<proteinExistence type="predicted"/>
<dbReference type="OrthoDB" id="9814826at2"/>
<dbReference type="PATRIC" id="fig|84292.3.peg.311"/>
<evidence type="ECO:0000313" key="3">
    <source>
        <dbReference type="Proteomes" id="UP000037737"/>
    </source>
</evidence>
<sequence>MPTTLVVTATSWTTPVVRRVHFRSDDLSAFAGNRFTDRYVKLVFPRPGVVLPEGVDVRAMRGVVPPEDMPIVRTYTALYPDAEAGTLAIDFVVHGDEGIAGPWAARAEPGDTLVVNGPGGAYAPSPKADWHLLVGDESALPAITAALEALPGDAVARVILQLGQPGHEPELPLPDDAEVVHLYRSEPATDADPLLAAVKALEWPEGRVHAFVHGEAAEVMHGIRPYLYGERGLTRGQVSISGYWRRGRTEEGFREWKQQLAAAEAPTA</sequence>
<accession>A0A0M8MRD0</accession>
<dbReference type="InterPro" id="IPR039261">
    <property type="entry name" value="FNR_nucleotide-bd"/>
</dbReference>
<dbReference type="Gene3D" id="3.40.50.80">
    <property type="entry name" value="Nucleotide-binding domain of ferredoxin-NADP reductase (FNR) module"/>
    <property type="match status" value="1"/>
</dbReference>
<dbReference type="CDD" id="cd06193">
    <property type="entry name" value="siderophore_interacting"/>
    <property type="match status" value="1"/>
</dbReference>
<dbReference type="SUPFAM" id="SSF63380">
    <property type="entry name" value="Riboflavin synthase domain-like"/>
    <property type="match status" value="1"/>
</dbReference>
<dbReference type="PANTHER" id="PTHR30157:SF0">
    <property type="entry name" value="NADPH-DEPENDENT FERRIC-CHELATE REDUCTASE"/>
    <property type="match status" value="1"/>
</dbReference>
<dbReference type="Pfam" id="PF08021">
    <property type="entry name" value="FAD_binding_9"/>
    <property type="match status" value="1"/>
</dbReference>
<dbReference type="InterPro" id="IPR017927">
    <property type="entry name" value="FAD-bd_FR_type"/>
</dbReference>
<dbReference type="Gene3D" id="2.40.30.10">
    <property type="entry name" value="Translation factors"/>
    <property type="match status" value="1"/>
</dbReference>